<evidence type="ECO:0000313" key="2">
    <source>
        <dbReference type="EMBL" id="TDG36460.1"/>
    </source>
</evidence>
<sequence length="113" mass="12882">MIIFGTRGTYLKQQSNAFNCPNCGSVGTVRISFFAKYFHIFWIPIFPTTKIGITQCSHCKQALYANQLPIELQSVYDESNKRAKRPITHYFGLFIIGLFFAFAIVSVVISKFN</sequence>
<feature type="transmembrane region" description="Helical" evidence="1">
    <location>
        <begin position="90"/>
        <end position="109"/>
    </location>
</feature>
<dbReference type="RefSeq" id="WP_133262189.1">
    <property type="nucleotide sequence ID" value="NZ_SJCY01000004.1"/>
</dbReference>
<dbReference type="OrthoDB" id="766141at2"/>
<protein>
    <submittedName>
        <fullName evidence="2">Zinc-ribbon domain-containing protein</fullName>
    </submittedName>
</protein>
<accession>A0A4R5ML90</accession>
<dbReference type="EMBL" id="SJCY01000004">
    <property type="protein sequence ID" value="TDG36460.1"/>
    <property type="molecule type" value="Genomic_DNA"/>
</dbReference>
<keyword evidence="3" id="KW-1185">Reference proteome</keyword>
<evidence type="ECO:0000313" key="3">
    <source>
        <dbReference type="Proteomes" id="UP000295668"/>
    </source>
</evidence>
<evidence type="ECO:0000256" key="1">
    <source>
        <dbReference type="SAM" id="Phobius"/>
    </source>
</evidence>
<keyword evidence="1" id="KW-0812">Transmembrane</keyword>
<reference evidence="2 3" key="1">
    <citation type="submission" date="2019-02" db="EMBL/GenBank/DDBJ databases">
        <title>Pedobacter sp. nov., a novel speices isolated from soil of pinguins habitat in Antarcitica.</title>
        <authorList>
            <person name="He R.-H."/>
        </authorList>
    </citation>
    <scope>NUCLEOTIDE SEQUENCE [LARGE SCALE GENOMIC DNA]</scope>
    <source>
        <strain evidence="2 3">E01020</strain>
    </source>
</reference>
<organism evidence="2 3">
    <name type="scientific">Pedobacter changchengzhani</name>
    <dbReference type="NCBI Taxonomy" id="2529274"/>
    <lineage>
        <taxon>Bacteria</taxon>
        <taxon>Pseudomonadati</taxon>
        <taxon>Bacteroidota</taxon>
        <taxon>Sphingobacteriia</taxon>
        <taxon>Sphingobacteriales</taxon>
        <taxon>Sphingobacteriaceae</taxon>
        <taxon>Pedobacter</taxon>
    </lineage>
</organism>
<keyword evidence="1" id="KW-0472">Membrane</keyword>
<gene>
    <name evidence="2" type="ORF">EZJ43_08045</name>
</gene>
<name>A0A4R5ML90_9SPHI</name>
<comment type="caution">
    <text evidence="2">The sequence shown here is derived from an EMBL/GenBank/DDBJ whole genome shotgun (WGS) entry which is preliminary data.</text>
</comment>
<proteinExistence type="predicted"/>
<dbReference type="Proteomes" id="UP000295668">
    <property type="component" value="Unassembled WGS sequence"/>
</dbReference>
<dbReference type="AlphaFoldDB" id="A0A4R5ML90"/>
<keyword evidence="1" id="KW-1133">Transmembrane helix</keyword>